<dbReference type="EMBL" id="CAJOBE010008952">
    <property type="protein sequence ID" value="CAF4073752.1"/>
    <property type="molecule type" value="Genomic_DNA"/>
</dbReference>
<dbReference type="Proteomes" id="UP000663823">
    <property type="component" value="Unassembled WGS sequence"/>
</dbReference>
<keyword evidence="1" id="KW-0812">Transmembrane</keyword>
<dbReference type="EMBL" id="CAJNOT010006015">
    <property type="protein sequence ID" value="CAF1480305.1"/>
    <property type="molecule type" value="Genomic_DNA"/>
</dbReference>
<dbReference type="EMBL" id="CAJOBD010008997">
    <property type="protein sequence ID" value="CAF4125911.1"/>
    <property type="molecule type" value="Genomic_DNA"/>
</dbReference>
<dbReference type="Proteomes" id="UP000663889">
    <property type="component" value="Unassembled WGS sequence"/>
</dbReference>
<evidence type="ECO:0000313" key="3">
    <source>
        <dbReference type="EMBL" id="CAF1480305.1"/>
    </source>
</evidence>
<dbReference type="Proteomes" id="UP000663836">
    <property type="component" value="Unassembled WGS sequence"/>
</dbReference>
<evidence type="ECO:0000313" key="6">
    <source>
        <dbReference type="EMBL" id="CAF4073752.1"/>
    </source>
</evidence>
<feature type="transmembrane region" description="Helical" evidence="1">
    <location>
        <begin position="79"/>
        <end position="97"/>
    </location>
</feature>
<keyword evidence="1" id="KW-1133">Transmembrane helix</keyword>
<dbReference type="AlphaFoldDB" id="A0A819WPS2"/>
<evidence type="ECO:0000313" key="5">
    <source>
        <dbReference type="EMBL" id="CAF4041228.1"/>
    </source>
</evidence>
<dbReference type="EMBL" id="CAJNOO010005815">
    <property type="protein sequence ID" value="CAF1431339.1"/>
    <property type="molecule type" value="Genomic_DNA"/>
</dbReference>
<dbReference type="OrthoDB" id="10053021at2759"/>
<evidence type="ECO:0000256" key="1">
    <source>
        <dbReference type="SAM" id="Phobius"/>
    </source>
</evidence>
<dbReference type="EMBL" id="CAJOAX010008739">
    <property type="protein sequence ID" value="CAF4041228.1"/>
    <property type="molecule type" value="Genomic_DNA"/>
</dbReference>
<gene>
    <name evidence="6" type="ORF">FNK824_LOCUS29958</name>
    <name evidence="7" type="ORF">JBS370_LOCUS32845</name>
    <name evidence="5" type="ORF">OTI717_LOCUS31138</name>
    <name evidence="2" type="ORF">RFH988_LOCUS35957</name>
    <name evidence="4" type="ORF">SEV965_LOCUS35296</name>
    <name evidence="3" type="ORF">ZHD862_LOCUS36532</name>
</gene>
<name>A0A819WPS2_9BILA</name>
<reference evidence="7" key="1">
    <citation type="submission" date="2021-02" db="EMBL/GenBank/DDBJ databases">
        <authorList>
            <person name="Nowell W R."/>
        </authorList>
    </citation>
    <scope>NUCLEOTIDE SEQUENCE</scope>
</reference>
<protein>
    <submittedName>
        <fullName evidence="7">Uncharacterized protein</fullName>
    </submittedName>
</protein>
<evidence type="ECO:0000313" key="2">
    <source>
        <dbReference type="EMBL" id="CAF1431339.1"/>
    </source>
</evidence>
<accession>A0A819WPS2</accession>
<dbReference type="Proteomes" id="UP000663874">
    <property type="component" value="Unassembled WGS sequence"/>
</dbReference>
<organism evidence="7 8">
    <name type="scientific">Rotaria sordida</name>
    <dbReference type="NCBI Taxonomy" id="392033"/>
    <lineage>
        <taxon>Eukaryota</taxon>
        <taxon>Metazoa</taxon>
        <taxon>Spiralia</taxon>
        <taxon>Gnathifera</taxon>
        <taxon>Rotifera</taxon>
        <taxon>Eurotatoria</taxon>
        <taxon>Bdelloidea</taxon>
        <taxon>Philodinida</taxon>
        <taxon>Philodinidae</taxon>
        <taxon>Rotaria</taxon>
    </lineage>
</organism>
<evidence type="ECO:0000313" key="7">
    <source>
        <dbReference type="EMBL" id="CAF4125911.1"/>
    </source>
</evidence>
<proteinExistence type="predicted"/>
<sequence>MDDNTLEYIDYSVDESVMDTRSSNEFFHSQLQGYSDQCSLSLPFYRHRLSTDQQSVLPSTGQIIFDDDMSSSFLNYASLHYLTLFQLGLAIFYAFLFKLT</sequence>
<dbReference type="Proteomes" id="UP000663882">
    <property type="component" value="Unassembled WGS sequence"/>
</dbReference>
<evidence type="ECO:0000313" key="4">
    <source>
        <dbReference type="EMBL" id="CAF1485143.1"/>
    </source>
</evidence>
<evidence type="ECO:0000313" key="8">
    <source>
        <dbReference type="Proteomes" id="UP000663836"/>
    </source>
</evidence>
<dbReference type="EMBL" id="CAJNOU010005670">
    <property type="protein sequence ID" value="CAF1485143.1"/>
    <property type="molecule type" value="Genomic_DNA"/>
</dbReference>
<keyword evidence="1" id="KW-0472">Membrane</keyword>
<dbReference type="Proteomes" id="UP000663864">
    <property type="component" value="Unassembled WGS sequence"/>
</dbReference>
<comment type="caution">
    <text evidence="7">The sequence shown here is derived from an EMBL/GenBank/DDBJ whole genome shotgun (WGS) entry which is preliminary data.</text>
</comment>